<feature type="compositionally biased region" description="Low complexity" evidence="1">
    <location>
        <begin position="259"/>
        <end position="282"/>
    </location>
</feature>
<dbReference type="Proteomes" id="UP001515480">
    <property type="component" value="Unassembled WGS sequence"/>
</dbReference>
<evidence type="ECO:0000313" key="2">
    <source>
        <dbReference type="EMBL" id="KAL1523322.1"/>
    </source>
</evidence>
<evidence type="ECO:0000313" key="3">
    <source>
        <dbReference type="Proteomes" id="UP001515480"/>
    </source>
</evidence>
<accession>A0AB34JR00</accession>
<feature type="region of interest" description="Disordered" evidence="1">
    <location>
        <begin position="203"/>
        <end position="370"/>
    </location>
</feature>
<feature type="region of interest" description="Disordered" evidence="1">
    <location>
        <begin position="1"/>
        <end position="20"/>
    </location>
</feature>
<gene>
    <name evidence="2" type="ORF">AB1Y20_018268</name>
</gene>
<feature type="compositionally biased region" description="Low complexity" evidence="1">
    <location>
        <begin position="572"/>
        <end position="583"/>
    </location>
</feature>
<feature type="region of interest" description="Disordered" evidence="1">
    <location>
        <begin position="150"/>
        <end position="189"/>
    </location>
</feature>
<feature type="compositionally biased region" description="Polar residues" evidence="1">
    <location>
        <begin position="730"/>
        <end position="740"/>
    </location>
</feature>
<protein>
    <submittedName>
        <fullName evidence="2">Uncharacterized protein</fullName>
    </submittedName>
</protein>
<keyword evidence="3" id="KW-1185">Reference proteome</keyword>
<feature type="region of interest" description="Disordered" evidence="1">
    <location>
        <begin position="721"/>
        <end position="740"/>
    </location>
</feature>
<dbReference type="AlphaFoldDB" id="A0AB34JR00"/>
<feature type="region of interest" description="Disordered" evidence="1">
    <location>
        <begin position="36"/>
        <end position="68"/>
    </location>
</feature>
<feature type="region of interest" description="Disordered" evidence="1">
    <location>
        <begin position="653"/>
        <end position="675"/>
    </location>
</feature>
<name>A0AB34JR00_PRYPA</name>
<feature type="compositionally biased region" description="Basic residues" evidence="1">
    <location>
        <begin position="542"/>
        <end position="554"/>
    </location>
</feature>
<feature type="region of interest" description="Disordered" evidence="1">
    <location>
        <begin position="542"/>
        <end position="600"/>
    </location>
</feature>
<reference evidence="2 3" key="1">
    <citation type="journal article" date="2024" name="Science">
        <title>Giant polyketide synthase enzymes in the biosynthesis of giant marine polyether toxins.</title>
        <authorList>
            <person name="Fallon T.R."/>
            <person name="Shende V.V."/>
            <person name="Wierzbicki I.H."/>
            <person name="Pendleton A.L."/>
            <person name="Watervoot N.F."/>
            <person name="Auber R.P."/>
            <person name="Gonzalez D.J."/>
            <person name="Wisecaver J.H."/>
            <person name="Moore B.S."/>
        </authorList>
    </citation>
    <scope>NUCLEOTIDE SEQUENCE [LARGE SCALE GENOMIC DNA]</scope>
    <source>
        <strain evidence="2 3">12B1</strain>
    </source>
</reference>
<comment type="caution">
    <text evidence="2">The sequence shown here is derived from an EMBL/GenBank/DDBJ whole genome shotgun (WGS) entry which is preliminary data.</text>
</comment>
<feature type="compositionally biased region" description="Low complexity" evidence="1">
    <location>
        <begin position="408"/>
        <end position="417"/>
    </location>
</feature>
<feature type="compositionally biased region" description="Basic and acidic residues" evidence="1">
    <location>
        <begin position="239"/>
        <end position="258"/>
    </location>
</feature>
<dbReference type="EMBL" id="JBGBPQ010000006">
    <property type="protein sequence ID" value="KAL1523322.1"/>
    <property type="molecule type" value="Genomic_DNA"/>
</dbReference>
<evidence type="ECO:0000256" key="1">
    <source>
        <dbReference type="SAM" id="MobiDB-lite"/>
    </source>
</evidence>
<sequence>MHSAKAAPASARPVEAPKRGAFQWLEREVSALKSRESFRSDLSGYCGDSRTSLEETPSDAEASTSRQSMISRAVALPTSLMKSVVASRKSFSIPAVVRAPSPAGHSSPSHSMSSPFDVAVASSVADDRRMTSPPLEEMCRRLEEHVGKFDQRFGEASTPSSSFSAKRSPEATPSSLPPPAAESPSPRAISACELLGSPLECSSSACDGAEEAHASEPSCRSHAATGGATAAELTDDELREAAAKVREQANAKAADKAAARAAAKKAATAAAPAPAAHSTPTASPQPAPPLQPDGGVDTPPQRSSMATASPLRTPPRAPRHEPFDLNSRVLPLTPASSAREMLRPAADAAGGGEAAGGAAPLPSRHKAEAAQWAATMLGEQLQIVERGLPSAALIDEAREAARRRREAAPSASGASSRTESPPATPLHGARRGGAEECGGVGKVGEAARIFSESGGKRLSLSSHGSCDSSPLHSPELSVTAAEWLGRPLHGGRQGEARGGARGEASASGRVLSEEELLCGFAVLLQELGAAREVIELELRSRSPPRRRRVRRGNARTHEREERWTPSPGGGSSASSPAHSVGSPLWMGSPSAEACREPPGSGESVHVAAPLLLKLLIETDDGLVSLPVHATDDPSELAHAFFLEHPSALQARPNARRVKRENGVATTGSSAGDRAGNSRFRAQVDALTIQIEWALAALYSPKVQTPLESLSCSPEELSLAVASMDDRPRTSLGSADSNLSI</sequence>
<feature type="region of interest" description="Disordered" evidence="1">
    <location>
        <begin position="398"/>
        <end position="439"/>
    </location>
</feature>
<proteinExistence type="predicted"/>
<organism evidence="2 3">
    <name type="scientific">Prymnesium parvum</name>
    <name type="common">Toxic golden alga</name>
    <dbReference type="NCBI Taxonomy" id="97485"/>
    <lineage>
        <taxon>Eukaryota</taxon>
        <taxon>Haptista</taxon>
        <taxon>Haptophyta</taxon>
        <taxon>Prymnesiophyceae</taxon>
        <taxon>Prymnesiales</taxon>
        <taxon>Prymnesiaceae</taxon>
        <taxon>Prymnesium</taxon>
    </lineage>
</organism>